<proteinExistence type="predicted"/>
<name>A0A6A5Y1H3_9PLEO</name>
<gene>
    <name evidence="2" type="ORF">BU24DRAFT_117310</name>
</gene>
<dbReference type="GeneID" id="54278259"/>
<dbReference type="EMBL" id="ML978067">
    <property type="protein sequence ID" value="KAF2019328.1"/>
    <property type="molecule type" value="Genomic_DNA"/>
</dbReference>
<evidence type="ECO:0000313" key="3">
    <source>
        <dbReference type="Proteomes" id="UP000799778"/>
    </source>
</evidence>
<sequence length="165" mass="18634">MSDDSSPESDLESSISGCYEPQHTSSSISSPQNEDETDIDTLESPDSEANNVVRIPGHKMALPKEWTNLVMEQDGLLYWIQCPLCPVNATNSHRPIQYINGMNGFCVHMNRKHTDQAPDYYEAKEWLQREALSRPLSKIEEESYHNDGQGHFGKSSTSQSHTHLL</sequence>
<feature type="region of interest" description="Disordered" evidence="1">
    <location>
        <begin position="143"/>
        <end position="165"/>
    </location>
</feature>
<dbReference type="AlphaFoldDB" id="A0A6A5Y1H3"/>
<keyword evidence="3" id="KW-1185">Reference proteome</keyword>
<organism evidence="2 3">
    <name type="scientific">Aaosphaeria arxii CBS 175.79</name>
    <dbReference type="NCBI Taxonomy" id="1450172"/>
    <lineage>
        <taxon>Eukaryota</taxon>
        <taxon>Fungi</taxon>
        <taxon>Dikarya</taxon>
        <taxon>Ascomycota</taxon>
        <taxon>Pezizomycotina</taxon>
        <taxon>Dothideomycetes</taxon>
        <taxon>Pleosporomycetidae</taxon>
        <taxon>Pleosporales</taxon>
        <taxon>Pleosporales incertae sedis</taxon>
        <taxon>Aaosphaeria</taxon>
    </lineage>
</organism>
<feature type="compositionally biased region" description="Acidic residues" evidence="1">
    <location>
        <begin position="1"/>
        <end position="11"/>
    </location>
</feature>
<feature type="compositionally biased region" description="Polar residues" evidence="1">
    <location>
        <begin position="154"/>
        <end position="165"/>
    </location>
</feature>
<evidence type="ECO:0000256" key="1">
    <source>
        <dbReference type="SAM" id="MobiDB-lite"/>
    </source>
</evidence>
<evidence type="ECO:0000313" key="2">
    <source>
        <dbReference type="EMBL" id="KAF2019328.1"/>
    </source>
</evidence>
<feature type="region of interest" description="Disordered" evidence="1">
    <location>
        <begin position="1"/>
        <end position="51"/>
    </location>
</feature>
<dbReference type="Proteomes" id="UP000799778">
    <property type="component" value="Unassembled WGS sequence"/>
</dbReference>
<protein>
    <submittedName>
        <fullName evidence="2">Uncharacterized protein</fullName>
    </submittedName>
</protein>
<feature type="compositionally biased region" description="Polar residues" evidence="1">
    <location>
        <begin position="22"/>
        <end position="32"/>
    </location>
</feature>
<feature type="compositionally biased region" description="Acidic residues" evidence="1">
    <location>
        <begin position="33"/>
        <end position="46"/>
    </location>
</feature>
<dbReference type="RefSeq" id="XP_033387667.1">
    <property type="nucleotide sequence ID" value="XM_033520862.1"/>
</dbReference>
<accession>A0A6A5Y1H3</accession>
<reference evidence="2" key="1">
    <citation type="journal article" date="2020" name="Stud. Mycol.">
        <title>101 Dothideomycetes genomes: a test case for predicting lifestyles and emergence of pathogens.</title>
        <authorList>
            <person name="Haridas S."/>
            <person name="Albert R."/>
            <person name="Binder M."/>
            <person name="Bloem J."/>
            <person name="Labutti K."/>
            <person name="Salamov A."/>
            <person name="Andreopoulos B."/>
            <person name="Baker S."/>
            <person name="Barry K."/>
            <person name="Bills G."/>
            <person name="Bluhm B."/>
            <person name="Cannon C."/>
            <person name="Castanera R."/>
            <person name="Culley D."/>
            <person name="Daum C."/>
            <person name="Ezra D."/>
            <person name="Gonzalez J."/>
            <person name="Henrissat B."/>
            <person name="Kuo A."/>
            <person name="Liang C."/>
            <person name="Lipzen A."/>
            <person name="Lutzoni F."/>
            <person name="Magnuson J."/>
            <person name="Mondo S."/>
            <person name="Nolan M."/>
            <person name="Ohm R."/>
            <person name="Pangilinan J."/>
            <person name="Park H.-J."/>
            <person name="Ramirez L."/>
            <person name="Alfaro M."/>
            <person name="Sun H."/>
            <person name="Tritt A."/>
            <person name="Yoshinaga Y."/>
            <person name="Zwiers L.-H."/>
            <person name="Turgeon B."/>
            <person name="Goodwin S."/>
            <person name="Spatafora J."/>
            <person name="Crous P."/>
            <person name="Grigoriev I."/>
        </authorList>
    </citation>
    <scope>NUCLEOTIDE SEQUENCE</scope>
    <source>
        <strain evidence="2">CBS 175.79</strain>
    </source>
</reference>
<dbReference type="OrthoDB" id="3887961at2759"/>